<organism evidence="2 3">
    <name type="scientific">Trichinella pseudospiralis</name>
    <name type="common">Parasitic roundworm</name>
    <dbReference type="NCBI Taxonomy" id="6337"/>
    <lineage>
        <taxon>Eukaryota</taxon>
        <taxon>Metazoa</taxon>
        <taxon>Ecdysozoa</taxon>
        <taxon>Nematoda</taxon>
        <taxon>Enoplea</taxon>
        <taxon>Dorylaimia</taxon>
        <taxon>Trichinellida</taxon>
        <taxon>Trichinellidae</taxon>
        <taxon>Trichinella</taxon>
    </lineage>
</organism>
<dbReference type="EMBL" id="JYDV01000433">
    <property type="protein sequence ID" value="KRZ20099.1"/>
    <property type="molecule type" value="Genomic_DNA"/>
</dbReference>
<dbReference type="EMBL" id="JYDV01000447">
    <property type="protein sequence ID" value="KRZ19860.1"/>
    <property type="molecule type" value="Genomic_DNA"/>
</dbReference>
<comment type="caution">
    <text evidence="2">The sequence shown here is derived from an EMBL/GenBank/DDBJ whole genome shotgun (WGS) entry which is preliminary data.</text>
</comment>
<evidence type="ECO:0000313" key="1">
    <source>
        <dbReference type="EMBL" id="KRZ19860.1"/>
    </source>
</evidence>
<protein>
    <submittedName>
        <fullName evidence="2">Uncharacterized protein</fullName>
    </submittedName>
</protein>
<proteinExistence type="predicted"/>
<name>A0A0V1IB91_TRIPS</name>
<accession>A0A0V1IB91</accession>
<evidence type="ECO:0000313" key="2">
    <source>
        <dbReference type="EMBL" id="KRZ20099.1"/>
    </source>
</evidence>
<sequence length="31" mass="3586">MFKTGYIYMEKLMKQKKGEGANDTKQIMDGT</sequence>
<reference evidence="2 3" key="1">
    <citation type="submission" date="2015-01" db="EMBL/GenBank/DDBJ databases">
        <title>Evolution of Trichinella species and genotypes.</title>
        <authorList>
            <person name="Korhonen P.K."/>
            <person name="Edoardo P."/>
            <person name="Giuseppe L.R."/>
            <person name="Gasser R.B."/>
        </authorList>
    </citation>
    <scope>NUCLEOTIDE SEQUENCE [LARGE SCALE GENOMIC DNA]</scope>
    <source>
        <strain evidence="2">ISS176</strain>
    </source>
</reference>
<gene>
    <name evidence="2" type="ORF">T4C_4902</name>
    <name evidence="1" type="ORF">T4C_7748</name>
</gene>
<evidence type="ECO:0000313" key="3">
    <source>
        <dbReference type="Proteomes" id="UP000054826"/>
    </source>
</evidence>
<dbReference type="Proteomes" id="UP000054826">
    <property type="component" value="Unassembled WGS sequence"/>
</dbReference>
<dbReference type="AlphaFoldDB" id="A0A0V1IB91"/>